<organism evidence="2 3">
    <name type="scientific">Alicyclobacillus mengziensis</name>
    <dbReference type="NCBI Taxonomy" id="2931921"/>
    <lineage>
        <taxon>Bacteria</taxon>
        <taxon>Bacillati</taxon>
        <taxon>Bacillota</taxon>
        <taxon>Bacilli</taxon>
        <taxon>Bacillales</taxon>
        <taxon>Alicyclobacillaceae</taxon>
        <taxon>Alicyclobacillus</taxon>
    </lineage>
</organism>
<accession>A0A9X7Z8E9</accession>
<name>A0A9X7Z8E9_9BACL</name>
<protein>
    <submittedName>
        <fullName evidence="2">Uncharacterized protein</fullName>
    </submittedName>
</protein>
<gene>
    <name evidence="2" type="ORF">JZ786_12000</name>
</gene>
<dbReference type="KEGG" id="afx:JZ786_12000"/>
<keyword evidence="3" id="KW-1185">Reference proteome</keyword>
<sequence>MTKEPELPGFVRDLEILESLDRLEPPMVELAAETTNSEHLESSQSDVDGLPS</sequence>
<proteinExistence type="predicted"/>
<reference evidence="2 3" key="1">
    <citation type="submission" date="2021-02" db="EMBL/GenBank/DDBJ databases">
        <title>Alicyclobacillus curvatus sp. nov. and Alicyclobacillus mengziensis sp. nov., two acidophilic bacteria isolated from acid mine drainage.</title>
        <authorList>
            <person name="Huang Y."/>
        </authorList>
    </citation>
    <scope>NUCLEOTIDE SEQUENCE [LARGE SCALE GENOMIC DNA]</scope>
    <source>
        <strain evidence="2 3">S30H14</strain>
    </source>
</reference>
<evidence type="ECO:0000313" key="3">
    <source>
        <dbReference type="Proteomes" id="UP000663505"/>
    </source>
</evidence>
<dbReference type="EMBL" id="CP071182">
    <property type="protein sequence ID" value="QSO49547.1"/>
    <property type="molecule type" value="Genomic_DNA"/>
</dbReference>
<evidence type="ECO:0000256" key="1">
    <source>
        <dbReference type="SAM" id="MobiDB-lite"/>
    </source>
</evidence>
<dbReference type="RefSeq" id="WP_206658856.1">
    <property type="nucleotide sequence ID" value="NZ_CP071182.1"/>
</dbReference>
<dbReference type="Proteomes" id="UP000663505">
    <property type="component" value="Chromosome"/>
</dbReference>
<feature type="region of interest" description="Disordered" evidence="1">
    <location>
        <begin position="33"/>
        <end position="52"/>
    </location>
</feature>
<evidence type="ECO:0000313" key="2">
    <source>
        <dbReference type="EMBL" id="QSO49547.1"/>
    </source>
</evidence>
<dbReference type="AlphaFoldDB" id="A0A9X7Z8E9"/>